<keyword evidence="2" id="KW-1185">Reference proteome</keyword>
<dbReference type="Proteomes" id="UP001281147">
    <property type="component" value="Unassembled WGS sequence"/>
</dbReference>
<proteinExistence type="predicted"/>
<organism evidence="1 2">
    <name type="scientific">Vermiconidia calcicola</name>
    <dbReference type="NCBI Taxonomy" id="1690605"/>
    <lineage>
        <taxon>Eukaryota</taxon>
        <taxon>Fungi</taxon>
        <taxon>Dikarya</taxon>
        <taxon>Ascomycota</taxon>
        <taxon>Pezizomycotina</taxon>
        <taxon>Dothideomycetes</taxon>
        <taxon>Dothideomycetidae</taxon>
        <taxon>Mycosphaerellales</taxon>
        <taxon>Extremaceae</taxon>
        <taxon>Vermiconidia</taxon>
    </lineage>
</organism>
<evidence type="ECO:0000313" key="2">
    <source>
        <dbReference type="Proteomes" id="UP001281147"/>
    </source>
</evidence>
<sequence>MALSRHSVATSRPLSVEEIVQQAQDFEFVTNRSLKNWLRSAQLLLTEAAICEQDGDLQKAYLYLYRHAELVIGKFPKHPEYKDPKLKVDLAQAQKVVQKNLIKLEQWKPRINQQHQRYLKAVERRNAEKQRVQEEQLHDERQFYANDPLRQSSIRSEDGAFDHDAQALDAHEHKQLAVDLAHHEIRRRDASKQSTQRAGLSPSTVAARGQAIVAGSPEQHDRSSRHHYGFDTVSEGIREAGRHLHHQSSQTPPKVGVNQRTADPSSYQYPSVPTKESALDWRMPALQPSPKPESFRPPPALPTKEALEGERYQHDHYVPPVPPRPRDLGPPSPSTATPSPPPAPQQTPPSKYTFKPAASTEAGTPLRTVLLPPDLRSAFLNLAHHNTSRNLETCGILCGTLISNALFINHLIIPDQLSSSDTCDTTEEGDNELFDFCDSNDLLVCGWIHTHPSQTCFLSSRDLHTSSGYQIMLPEAIAIVCAPRHNPDWGIFRLTDPPGLKHVLNCNQKGLFHPHSETNLYTDALRPGHVVEGPGLKFEMVDLRKG</sequence>
<reference evidence="1" key="1">
    <citation type="submission" date="2023-07" db="EMBL/GenBank/DDBJ databases">
        <title>Black Yeasts Isolated from many extreme environments.</title>
        <authorList>
            <person name="Coleine C."/>
            <person name="Stajich J.E."/>
            <person name="Selbmann L."/>
        </authorList>
    </citation>
    <scope>NUCLEOTIDE SEQUENCE</scope>
    <source>
        <strain evidence="1">CCFEE 5714</strain>
    </source>
</reference>
<accession>A0ACC3N0N3</accession>
<gene>
    <name evidence="1" type="ORF">LTR37_012538</name>
</gene>
<protein>
    <submittedName>
        <fullName evidence="1">Uncharacterized protein</fullName>
    </submittedName>
</protein>
<name>A0ACC3N0N3_9PEZI</name>
<dbReference type="EMBL" id="JAUTXU010000116">
    <property type="protein sequence ID" value="KAK3706859.1"/>
    <property type="molecule type" value="Genomic_DNA"/>
</dbReference>
<comment type="caution">
    <text evidence="1">The sequence shown here is derived from an EMBL/GenBank/DDBJ whole genome shotgun (WGS) entry which is preliminary data.</text>
</comment>
<evidence type="ECO:0000313" key="1">
    <source>
        <dbReference type="EMBL" id="KAK3706859.1"/>
    </source>
</evidence>